<dbReference type="Proteomes" id="UP000887567">
    <property type="component" value="Unplaced"/>
</dbReference>
<name>A0A913Y2W2_EXADI</name>
<keyword evidence="3" id="KW-1185">Reference proteome</keyword>
<accession>A0A913Y2W2</accession>
<evidence type="ECO:0000259" key="1">
    <source>
        <dbReference type="PROSITE" id="PS50965"/>
    </source>
</evidence>
<proteinExistence type="predicted"/>
<dbReference type="KEGG" id="epa:110251836"/>
<evidence type="ECO:0000313" key="3">
    <source>
        <dbReference type="Proteomes" id="UP000887567"/>
    </source>
</evidence>
<feature type="domain" description="NERD" evidence="1">
    <location>
        <begin position="28"/>
        <end position="150"/>
    </location>
</feature>
<dbReference type="OMA" id="NCRPSYA"/>
<dbReference type="GeneID" id="110251836"/>
<dbReference type="EnsemblMetazoa" id="XM_021058587.2">
    <property type="protein sequence ID" value="XP_020914246.1"/>
    <property type="gene ID" value="LOC110251836"/>
</dbReference>
<organism evidence="2 3">
    <name type="scientific">Exaiptasia diaphana</name>
    <name type="common">Tropical sea anemone</name>
    <name type="synonym">Aiptasia pulchella</name>
    <dbReference type="NCBI Taxonomy" id="2652724"/>
    <lineage>
        <taxon>Eukaryota</taxon>
        <taxon>Metazoa</taxon>
        <taxon>Cnidaria</taxon>
        <taxon>Anthozoa</taxon>
        <taxon>Hexacorallia</taxon>
        <taxon>Actiniaria</taxon>
        <taxon>Aiptasiidae</taxon>
        <taxon>Exaiptasia</taxon>
    </lineage>
</organism>
<dbReference type="AlphaFoldDB" id="A0A913Y2W2"/>
<protein>
    <recommendedName>
        <fullName evidence="1">NERD domain-containing protein</fullName>
    </recommendedName>
</protein>
<reference evidence="2" key="1">
    <citation type="submission" date="2022-11" db="UniProtKB">
        <authorList>
            <consortium name="EnsemblMetazoa"/>
        </authorList>
    </citation>
    <scope>IDENTIFICATION</scope>
</reference>
<dbReference type="PANTHER" id="PTHR35287">
    <property type="entry name" value="SI:ZFOS-911D5.4"/>
    <property type="match status" value="1"/>
</dbReference>
<dbReference type="RefSeq" id="XP_020914246.1">
    <property type="nucleotide sequence ID" value="XM_021058587.2"/>
</dbReference>
<evidence type="ECO:0000313" key="2">
    <source>
        <dbReference type="EnsemblMetazoa" id="XP_020914246.1"/>
    </source>
</evidence>
<dbReference type="InterPro" id="IPR011528">
    <property type="entry name" value="NERD"/>
</dbReference>
<dbReference type="OrthoDB" id="1874403at2759"/>
<dbReference type="PANTHER" id="PTHR35287:SF1">
    <property type="entry name" value="SI:ZFOS-911D5.4"/>
    <property type="match status" value="1"/>
</dbReference>
<dbReference type="Pfam" id="PF08378">
    <property type="entry name" value="NERD"/>
    <property type="match status" value="1"/>
</dbReference>
<sequence length="332" mass="37388">MFSITKRLEQAQQAAFPKEHHEEEHVKAGRNAESTVVANLRLYSGLDITSIFCGLRVPDEYQTRKQEIDIVLLLSTGIVCLEVKNLGGSIKVSEDGHTWVQTKKRKLGDNSYVANFIEHDNCTTLIKKKALLLKEHLLRKSVFINSNQLRHFVVLVNENSELDDKIRNDPSVITPEKCEGFFKSFRKGYVEAFQESLTPSFVSGKLSYTQINAARAVLSTIGTWDIIELHGGKRLYGDLKDLPGVSVERNKVEALEVSHQRNYTLGMVWAAVGYTPTVTVSLLERDGSGWLWNTYVAVVKIPYNTEVVFRVCGDEVDSKVSINDVIKIQISK</sequence>
<dbReference type="PROSITE" id="PS50965">
    <property type="entry name" value="NERD"/>
    <property type="match status" value="1"/>
</dbReference>